<reference evidence="5" key="2">
    <citation type="submission" date="2020-12" db="EMBL/GenBank/DDBJ databases">
        <title>New Spironucleus salmonicida genome in near-complete chromosomes.</title>
        <authorList>
            <person name="Xu F."/>
            <person name="Kurt Z."/>
            <person name="Jimenez-Gonzalez A."/>
            <person name="Astvaldsson A."/>
            <person name="Andersson J.O."/>
            <person name="Svard S.G."/>
        </authorList>
    </citation>
    <scope>NUCLEOTIDE SEQUENCE</scope>
    <source>
        <strain evidence="5">ATCC 50377</strain>
    </source>
</reference>
<keyword evidence="1" id="KW-0813">Transport</keyword>
<feature type="domain" description="Nmd3 N-terminal" evidence="2">
    <location>
        <begin position="9"/>
        <end position="232"/>
    </location>
</feature>
<evidence type="ECO:0000259" key="3">
    <source>
        <dbReference type="Pfam" id="PF21193"/>
    </source>
</evidence>
<comment type="function">
    <text evidence="1">Acts as an adapter for the XPO1/CRM1-mediated export of the 60S ribosomal subunit.</text>
</comment>
<keyword evidence="1" id="KW-0963">Cytoplasm</keyword>
<name>V6LVK3_9EUKA</name>
<dbReference type="EMBL" id="KI546107">
    <property type="protein sequence ID" value="EST44844.1"/>
    <property type="molecule type" value="Genomic_DNA"/>
</dbReference>
<organism evidence="4">
    <name type="scientific">Spironucleus salmonicida</name>
    <dbReference type="NCBI Taxonomy" id="348837"/>
    <lineage>
        <taxon>Eukaryota</taxon>
        <taxon>Metamonada</taxon>
        <taxon>Diplomonadida</taxon>
        <taxon>Hexamitidae</taxon>
        <taxon>Hexamitinae</taxon>
        <taxon>Spironucleus</taxon>
    </lineage>
</organism>
<evidence type="ECO:0000313" key="5">
    <source>
        <dbReference type="EMBL" id="KAH0574348.1"/>
    </source>
</evidence>
<dbReference type="EMBL" id="AUWU02000004">
    <property type="protein sequence ID" value="KAH0574348.1"/>
    <property type="molecule type" value="Genomic_DNA"/>
</dbReference>
<dbReference type="InterPro" id="IPR007064">
    <property type="entry name" value="Nmd3_N"/>
</dbReference>
<proteinExistence type="inferred from homology"/>
<dbReference type="InterPro" id="IPR039768">
    <property type="entry name" value="Nmd3"/>
</dbReference>
<dbReference type="Proteomes" id="UP000018208">
    <property type="component" value="Unassembled WGS sequence"/>
</dbReference>
<dbReference type="GO" id="GO:0000055">
    <property type="term" value="P:ribosomal large subunit export from nucleus"/>
    <property type="evidence" value="ECO:0007669"/>
    <property type="project" value="TreeGrafter"/>
</dbReference>
<dbReference type="Pfam" id="PF04981">
    <property type="entry name" value="NMD3"/>
    <property type="match status" value="1"/>
</dbReference>
<gene>
    <name evidence="4" type="ORF">SS50377_15290</name>
    <name evidence="5" type="ORF">SS50377_24303</name>
</gene>
<dbReference type="Pfam" id="PF21193">
    <property type="entry name" value="NMD_SH3"/>
    <property type="match status" value="1"/>
</dbReference>
<keyword evidence="1" id="KW-0653">Protein transport</keyword>
<evidence type="ECO:0000256" key="1">
    <source>
        <dbReference type="RuleBase" id="RU364108"/>
    </source>
</evidence>
<keyword evidence="1" id="KW-0539">Nucleus</keyword>
<evidence type="ECO:0000259" key="2">
    <source>
        <dbReference type="Pfam" id="PF04981"/>
    </source>
</evidence>
<dbReference type="InterPro" id="IPR048899">
    <property type="entry name" value="NMD_SH3"/>
</dbReference>
<dbReference type="PANTHER" id="PTHR12746:SF2">
    <property type="entry name" value="60S RIBOSOMAL EXPORT PROTEIN NMD3"/>
    <property type="match status" value="1"/>
</dbReference>
<reference evidence="4 5" key="1">
    <citation type="journal article" date="2014" name="PLoS Genet.">
        <title>The Genome of Spironucleus salmonicida Highlights a Fish Pathogen Adapted to Fluctuating Environments.</title>
        <authorList>
            <person name="Xu F."/>
            <person name="Jerlstrom-Hultqvist J."/>
            <person name="Einarsson E."/>
            <person name="Astvaldsson A."/>
            <person name="Svard S.G."/>
            <person name="Andersson J.O."/>
        </authorList>
    </citation>
    <scope>NUCLEOTIDE SEQUENCE</scope>
    <source>
        <strain evidence="5">ATCC 50377</strain>
    </source>
</reference>
<evidence type="ECO:0000313" key="4">
    <source>
        <dbReference type="EMBL" id="EST44844.1"/>
    </source>
</evidence>
<dbReference type="VEuPathDB" id="GiardiaDB:SS50377_24303"/>
<feature type="domain" description="60S ribosomal export protein NMD3 SH3" evidence="3">
    <location>
        <begin position="239"/>
        <end position="285"/>
    </location>
</feature>
<dbReference type="PANTHER" id="PTHR12746">
    <property type="entry name" value="NONSENSE-MEDIATED MRNA DECAY PROTEIN 3"/>
    <property type="match status" value="1"/>
</dbReference>
<dbReference type="GO" id="GO:0005634">
    <property type="term" value="C:nucleus"/>
    <property type="evidence" value="ECO:0007669"/>
    <property type="project" value="UniProtKB-SubCell"/>
</dbReference>
<comment type="subcellular location">
    <subcellularLocation>
        <location evidence="1">Cytoplasm</location>
    </subcellularLocation>
    <subcellularLocation>
        <location evidence="1">Nucleus</location>
    </subcellularLocation>
</comment>
<dbReference type="GO" id="GO:0005737">
    <property type="term" value="C:cytoplasm"/>
    <property type="evidence" value="ECO:0007669"/>
    <property type="project" value="UniProtKB-SubCell"/>
</dbReference>
<comment type="similarity">
    <text evidence="1">Belongs to the NMD3 family.</text>
</comment>
<dbReference type="GO" id="GO:0015031">
    <property type="term" value="P:protein transport"/>
    <property type="evidence" value="ECO:0007669"/>
    <property type="project" value="UniProtKB-KW"/>
</dbReference>
<protein>
    <recommendedName>
        <fullName evidence="1">60S ribosomal export protein NMD3</fullName>
    </recommendedName>
</protein>
<dbReference type="AlphaFoldDB" id="V6LVK3"/>
<sequence length="436" mass="50259">MNLTYSVLCHSCGTAIDPNPATLCMNCLKNQTNLAEPVDAEQIIHFCRQCERFCTEQGKYVPAALESTQLLGICLKKIRGLKGLKIKDAAFLWTEPHSKRIKVRLTLQREIYNILIEQDHVCTFTQHVTMCDECQYTYTDHTWTYQVQLRQKTQHKRTFLYLEHEIVKNKDKLHFTDVIKQPEGIDFCFKQKSSCNKFIDFVHTRAPGIHHQSDKMVSADIKSNTAYIKHSVIFNLAIISKDDLVIVPKKLRPLIGHIGPVCIVYKVNQRIHLVDPLTGSTGSLTAAQYFSAQFSSVQSRKNRIKAYICETEEGGMSVQTDIDSELSEVHYCRSHIVNAKEDTFCWVYQADQIDFNSESELNRGFEVNQKYYIINRAQNVEKKRKQLKDECHDEEMGYQDDDYEAVAEMLDEDDQGELLEDEVLIEGNGYCPDIDE</sequence>
<keyword evidence="6" id="KW-1185">Reference proteome</keyword>
<evidence type="ECO:0000313" key="6">
    <source>
        <dbReference type="Proteomes" id="UP000018208"/>
    </source>
</evidence>
<dbReference type="OrthoDB" id="203821at2759"/>
<accession>V6LVK3</accession>
<dbReference type="GO" id="GO:0043023">
    <property type="term" value="F:ribosomal large subunit binding"/>
    <property type="evidence" value="ECO:0007669"/>
    <property type="project" value="InterPro"/>
</dbReference>